<accession>E8RPK8</accession>
<dbReference type="Gene3D" id="2.40.160.20">
    <property type="match status" value="1"/>
</dbReference>
<gene>
    <name evidence="7" type="ordered locus">Astex_1439</name>
</gene>
<dbReference type="GO" id="GO:0016020">
    <property type="term" value="C:membrane"/>
    <property type="evidence" value="ECO:0007669"/>
    <property type="project" value="UniProtKB-SubCell"/>
</dbReference>
<dbReference type="InterPro" id="IPR051692">
    <property type="entry name" value="OMP-like"/>
</dbReference>
<dbReference type="EMBL" id="CP002395">
    <property type="protein sequence ID" value="ADU13106.1"/>
    <property type="molecule type" value="Genomic_DNA"/>
</dbReference>
<evidence type="ECO:0000313" key="7">
    <source>
        <dbReference type="EMBL" id="ADU13106.1"/>
    </source>
</evidence>
<organism evidence="7 8">
    <name type="scientific">Asticcacaulis excentricus (strain ATCC 15261 / DSM 4724 / KCTC 12464 / NCIMB 9791 / VKM B-1370 / CB 48)</name>
    <dbReference type="NCBI Taxonomy" id="573065"/>
    <lineage>
        <taxon>Bacteria</taxon>
        <taxon>Pseudomonadati</taxon>
        <taxon>Pseudomonadota</taxon>
        <taxon>Alphaproteobacteria</taxon>
        <taxon>Caulobacterales</taxon>
        <taxon>Caulobacteraceae</taxon>
        <taxon>Asticcacaulis</taxon>
    </lineage>
</organism>
<dbReference type="PANTHER" id="PTHR34001">
    <property type="entry name" value="BLL7405 PROTEIN"/>
    <property type="match status" value="1"/>
</dbReference>
<proteinExistence type="inferred from homology"/>
<sequence>MKTLFLSGALAFAAPAMAQSPADFSGPYIAGQGGYAKTKLEVTYSAGTTTESASDDTGNGAAGVILGFNAQSNGAVFGVETDLNWNNAKDRYRVLGEEVETGIDYSGAVRARLGFVSGNTLFYGAAGVAGTRAYVEYDGEKETETVAGWTAGIGADHAFSDRVFGRIEYRYTDFGDVEDDGVKAELMQQSVWLGLGMKF</sequence>
<evidence type="ECO:0000313" key="8">
    <source>
        <dbReference type="Proteomes" id="UP000001492"/>
    </source>
</evidence>
<keyword evidence="2 5" id="KW-0732">Signal</keyword>
<dbReference type="Pfam" id="PF13505">
    <property type="entry name" value="OMP_b-brl"/>
    <property type="match status" value="1"/>
</dbReference>
<evidence type="ECO:0000259" key="6">
    <source>
        <dbReference type="Pfam" id="PF13505"/>
    </source>
</evidence>
<dbReference type="InterPro" id="IPR011250">
    <property type="entry name" value="OMP/PagP_B-barrel"/>
</dbReference>
<reference evidence="8" key="1">
    <citation type="submission" date="2010-12" db="EMBL/GenBank/DDBJ databases">
        <title>Complete sequence of chromosome 1 of Asticcacaulis excentricus CB 48.</title>
        <authorList>
            <consortium name="US DOE Joint Genome Institute"/>
            <person name="Lucas S."/>
            <person name="Copeland A."/>
            <person name="Lapidus A."/>
            <person name="Cheng J.-F."/>
            <person name="Bruce D."/>
            <person name="Goodwin L."/>
            <person name="Pitluck S."/>
            <person name="Teshima H."/>
            <person name="Davenport K."/>
            <person name="Detter J.C."/>
            <person name="Han C."/>
            <person name="Tapia R."/>
            <person name="Land M."/>
            <person name="Hauser L."/>
            <person name="Jeffries C."/>
            <person name="Kyrpides N."/>
            <person name="Ivanova N."/>
            <person name="Ovchinnikova G."/>
            <person name="Brun Y.V."/>
            <person name="Woyke T."/>
        </authorList>
    </citation>
    <scope>NUCLEOTIDE SEQUENCE [LARGE SCALE GENOMIC DNA]</scope>
    <source>
        <strain evidence="8">ATCC 15261 / DSM 4724 / KCTC 12464 / NCIMB 9791 / VKM B-1370 / CB 48</strain>
    </source>
</reference>
<keyword evidence="3" id="KW-0472">Membrane</keyword>
<name>E8RPK8_ASTEC</name>
<evidence type="ECO:0000256" key="3">
    <source>
        <dbReference type="ARBA" id="ARBA00023136"/>
    </source>
</evidence>
<dbReference type="KEGG" id="aex:Astex_1439"/>
<dbReference type="InterPro" id="IPR027385">
    <property type="entry name" value="Beta-barrel_OMP"/>
</dbReference>
<keyword evidence="8" id="KW-1185">Reference proteome</keyword>
<evidence type="ECO:0000256" key="2">
    <source>
        <dbReference type="ARBA" id="ARBA00022729"/>
    </source>
</evidence>
<evidence type="ECO:0000256" key="4">
    <source>
        <dbReference type="ARBA" id="ARBA00038306"/>
    </source>
</evidence>
<comment type="similarity">
    <text evidence="4">Belongs to the Omp25/RopB family.</text>
</comment>
<evidence type="ECO:0000256" key="5">
    <source>
        <dbReference type="SAM" id="SignalP"/>
    </source>
</evidence>
<dbReference type="STRING" id="573065.Astex_1439"/>
<dbReference type="PANTHER" id="PTHR34001:SF3">
    <property type="entry name" value="BLL7405 PROTEIN"/>
    <property type="match status" value="1"/>
</dbReference>
<dbReference type="RefSeq" id="WP_013478938.1">
    <property type="nucleotide sequence ID" value="NC_014816.1"/>
</dbReference>
<dbReference type="SUPFAM" id="SSF56925">
    <property type="entry name" value="OMPA-like"/>
    <property type="match status" value="1"/>
</dbReference>
<dbReference type="eggNOG" id="COG3637">
    <property type="taxonomic scope" value="Bacteria"/>
</dbReference>
<dbReference type="HOGENOM" id="CLU_037100_4_0_5"/>
<evidence type="ECO:0000256" key="1">
    <source>
        <dbReference type="ARBA" id="ARBA00004370"/>
    </source>
</evidence>
<dbReference type="Proteomes" id="UP000001492">
    <property type="component" value="Chromosome 1"/>
</dbReference>
<dbReference type="AlphaFoldDB" id="E8RPK8"/>
<protein>
    <submittedName>
        <fullName evidence="7">Porin</fullName>
    </submittedName>
</protein>
<feature type="chain" id="PRO_5003226903" evidence="5">
    <location>
        <begin position="19"/>
        <end position="199"/>
    </location>
</feature>
<comment type="subcellular location">
    <subcellularLocation>
        <location evidence="1">Membrane</location>
    </subcellularLocation>
</comment>
<feature type="domain" description="Outer membrane protein beta-barrel" evidence="6">
    <location>
        <begin position="9"/>
        <end position="199"/>
    </location>
</feature>
<feature type="signal peptide" evidence="5">
    <location>
        <begin position="1"/>
        <end position="18"/>
    </location>
</feature>